<dbReference type="EMBL" id="JAVDXU010000001">
    <property type="protein sequence ID" value="MDR7268607.1"/>
    <property type="molecule type" value="Genomic_DNA"/>
</dbReference>
<keyword evidence="2" id="KW-1185">Reference proteome</keyword>
<dbReference type="Proteomes" id="UP001180453">
    <property type="component" value="Unassembled WGS sequence"/>
</dbReference>
<organism evidence="1 2">
    <name type="scientific">Roseateles saccharophilus</name>
    <name type="common">Pseudomonas saccharophila</name>
    <dbReference type="NCBI Taxonomy" id="304"/>
    <lineage>
        <taxon>Bacteria</taxon>
        <taxon>Pseudomonadati</taxon>
        <taxon>Pseudomonadota</taxon>
        <taxon>Betaproteobacteria</taxon>
        <taxon>Burkholderiales</taxon>
        <taxon>Sphaerotilaceae</taxon>
        <taxon>Roseateles</taxon>
    </lineage>
</organism>
<evidence type="ECO:0000313" key="1">
    <source>
        <dbReference type="EMBL" id="MDR7268607.1"/>
    </source>
</evidence>
<evidence type="ECO:0000313" key="2">
    <source>
        <dbReference type="Proteomes" id="UP001180453"/>
    </source>
</evidence>
<protein>
    <recommendedName>
        <fullName evidence="3">DUF3703 domain-containing protein</fullName>
    </recommendedName>
</protein>
<dbReference type="InterPro" id="IPR022172">
    <property type="entry name" value="DUF3703"/>
</dbReference>
<dbReference type="RefSeq" id="WP_310262366.1">
    <property type="nucleotide sequence ID" value="NZ_JAVDXU010000001.1"/>
</dbReference>
<evidence type="ECO:0008006" key="3">
    <source>
        <dbReference type="Google" id="ProtNLM"/>
    </source>
</evidence>
<dbReference type="Pfam" id="PF12487">
    <property type="entry name" value="DUF3703"/>
    <property type="match status" value="1"/>
</dbReference>
<accession>A0ABU1YIC7</accession>
<proteinExistence type="predicted"/>
<gene>
    <name evidence="1" type="ORF">J2X20_001236</name>
</gene>
<sequence>MNLSPQFARRIRPRVQAELDAARWQEARGRLDLALHHLERAHILGQASTLEHVRAHGAMLAFAWRQRDAAELLGQAWRVAGAALKTWLWVPVGNTGRANVSGWRPMPVPTELQRLIDAARRPGR</sequence>
<comment type="caution">
    <text evidence="1">The sequence shown here is derived from an EMBL/GenBank/DDBJ whole genome shotgun (WGS) entry which is preliminary data.</text>
</comment>
<reference evidence="1 2" key="1">
    <citation type="submission" date="2023-07" db="EMBL/GenBank/DDBJ databases">
        <title>Sorghum-associated microbial communities from plants grown in Nebraska, USA.</title>
        <authorList>
            <person name="Schachtman D."/>
        </authorList>
    </citation>
    <scope>NUCLEOTIDE SEQUENCE [LARGE SCALE GENOMIC DNA]</scope>
    <source>
        <strain evidence="1 2">BE314</strain>
    </source>
</reference>
<name>A0ABU1YIC7_ROSSA</name>